<sequence>MFKIFAEYSNIITVINIIILSNNVYYFPKILQIRKYFKTIVIWKNFTVVYKLNFFLRRLKNYHVESISISMIHDILLEKKRGKKNISNKSINKNVQEKSKAKAEQNQKKELYKNNKKKKLKGVKDIKAREGRETIFFLLKKEKRERTQISIDTTKMIFQKKKKKKSKNKIKQLETKLNLVIKRQKIQDPRMV</sequence>
<evidence type="ECO:0000313" key="4">
    <source>
        <dbReference type="Proteomes" id="UP000023152"/>
    </source>
</evidence>
<dbReference type="EMBL" id="ASPP01020868">
    <property type="protein sequence ID" value="ETO13045.1"/>
    <property type="molecule type" value="Genomic_DNA"/>
</dbReference>
<feature type="coiled-coil region" evidence="1">
    <location>
        <begin position="156"/>
        <end position="183"/>
    </location>
</feature>
<evidence type="ECO:0000256" key="2">
    <source>
        <dbReference type="SAM" id="Phobius"/>
    </source>
</evidence>
<keyword evidence="2" id="KW-1133">Transmembrane helix</keyword>
<evidence type="ECO:0000256" key="1">
    <source>
        <dbReference type="SAM" id="Coils"/>
    </source>
</evidence>
<comment type="caution">
    <text evidence="3">The sequence shown here is derived from an EMBL/GenBank/DDBJ whole genome shotgun (WGS) entry which is preliminary data.</text>
</comment>
<keyword evidence="2" id="KW-0472">Membrane</keyword>
<dbReference type="Proteomes" id="UP000023152">
    <property type="component" value="Unassembled WGS sequence"/>
</dbReference>
<accession>X6MIZ9</accession>
<keyword evidence="4" id="KW-1185">Reference proteome</keyword>
<reference evidence="3 4" key="1">
    <citation type="journal article" date="2013" name="Curr. Biol.">
        <title>The Genome of the Foraminiferan Reticulomyxa filosa.</title>
        <authorList>
            <person name="Glockner G."/>
            <person name="Hulsmann N."/>
            <person name="Schleicher M."/>
            <person name="Noegel A.A."/>
            <person name="Eichinger L."/>
            <person name="Gallinger C."/>
            <person name="Pawlowski J."/>
            <person name="Sierra R."/>
            <person name="Euteneuer U."/>
            <person name="Pillet L."/>
            <person name="Moustafa A."/>
            <person name="Platzer M."/>
            <person name="Groth M."/>
            <person name="Szafranski K."/>
            <person name="Schliwa M."/>
        </authorList>
    </citation>
    <scope>NUCLEOTIDE SEQUENCE [LARGE SCALE GENOMIC DNA]</scope>
</reference>
<keyword evidence="1" id="KW-0175">Coiled coil</keyword>
<gene>
    <name evidence="3" type="ORF">RFI_24329</name>
</gene>
<name>X6MIZ9_RETFI</name>
<proteinExistence type="predicted"/>
<feature type="transmembrane region" description="Helical" evidence="2">
    <location>
        <begin position="6"/>
        <end position="27"/>
    </location>
</feature>
<dbReference type="AlphaFoldDB" id="X6MIZ9"/>
<evidence type="ECO:0000313" key="3">
    <source>
        <dbReference type="EMBL" id="ETO13045.1"/>
    </source>
</evidence>
<protein>
    <submittedName>
        <fullName evidence="3">Uncharacterized protein</fullName>
    </submittedName>
</protein>
<organism evidence="3 4">
    <name type="scientific">Reticulomyxa filosa</name>
    <dbReference type="NCBI Taxonomy" id="46433"/>
    <lineage>
        <taxon>Eukaryota</taxon>
        <taxon>Sar</taxon>
        <taxon>Rhizaria</taxon>
        <taxon>Retaria</taxon>
        <taxon>Foraminifera</taxon>
        <taxon>Monothalamids</taxon>
        <taxon>Reticulomyxidae</taxon>
        <taxon>Reticulomyxa</taxon>
    </lineage>
</organism>
<keyword evidence="2" id="KW-0812">Transmembrane</keyword>
<feature type="coiled-coil region" evidence="1">
    <location>
        <begin position="88"/>
        <end position="121"/>
    </location>
</feature>